<dbReference type="InterPro" id="IPR016024">
    <property type="entry name" value="ARM-type_fold"/>
</dbReference>
<dbReference type="Pfam" id="PF25084">
    <property type="entry name" value="LbH_EIF2B"/>
    <property type="match status" value="1"/>
</dbReference>
<dbReference type="InterPro" id="IPR035543">
    <property type="entry name" value="eIF-2B_epsilon_N"/>
</dbReference>
<reference evidence="11 12" key="1">
    <citation type="submission" date="2013-11" db="EMBL/GenBank/DDBJ databases">
        <title>Genome sequencing of Stegodyphus mimosarum.</title>
        <authorList>
            <person name="Bechsgaard J."/>
        </authorList>
    </citation>
    <scope>NUCLEOTIDE SEQUENCE [LARGE SCALE GENOMIC DNA]</scope>
</reference>
<organism evidence="11 12">
    <name type="scientific">Stegodyphus mimosarum</name>
    <name type="common">African social velvet spider</name>
    <dbReference type="NCBI Taxonomy" id="407821"/>
    <lineage>
        <taxon>Eukaryota</taxon>
        <taxon>Metazoa</taxon>
        <taxon>Ecdysozoa</taxon>
        <taxon>Arthropoda</taxon>
        <taxon>Chelicerata</taxon>
        <taxon>Arachnida</taxon>
        <taxon>Araneae</taxon>
        <taxon>Araneomorphae</taxon>
        <taxon>Entelegynae</taxon>
        <taxon>Eresoidea</taxon>
        <taxon>Eresidae</taxon>
        <taxon>Stegodyphus</taxon>
    </lineage>
</organism>
<keyword evidence="4 11" id="KW-0396">Initiation factor</keyword>
<evidence type="ECO:0000256" key="8">
    <source>
        <dbReference type="ARBA" id="ARBA00046432"/>
    </source>
</evidence>
<dbReference type="InterPro" id="IPR056764">
    <property type="entry name" value="LbH_EIF2B3/5"/>
</dbReference>
<evidence type="ECO:0000256" key="2">
    <source>
        <dbReference type="ARBA" id="ARBA00007878"/>
    </source>
</evidence>
<dbReference type="Gene3D" id="3.90.550.10">
    <property type="entry name" value="Spore Coat Polysaccharide Biosynthesis Protein SpsA, Chain A"/>
    <property type="match status" value="1"/>
</dbReference>
<dbReference type="STRING" id="407821.A0A087UFW6"/>
<evidence type="ECO:0000256" key="9">
    <source>
        <dbReference type="SAM" id="MobiDB-lite"/>
    </source>
</evidence>
<keyword evidence="5" id="KW-0648">Protein biosynthesis</keyword>
<evidence type="ECO:0000313" key="12">
    <source>
        <dbReference type="Proteomes" id="UP000054359"/>
    </source>
</evidence>
<evidence type="ECO:0000256" key="6">
    <source>
        <dbReference type="ARBA" id="ARBA00044144"/>
    </source>
</evidence>
<evidence type="ECO:0000259" key="10">
    <source>
        <dbReference type="PROSITE" id="PS51363"/>
    </source>
</evidence>
<dbReference type="SMART" id="SM00515">
    <property type="entry name" value="eIF5C"/>
    <property type="match status" value="1"/>
</dbReference>
<dbReference type="CDD" id="cd11558">
    <property type="entry name" value="W2_eIF2B_epsilon"/>
    <property type="match status" value="1"/>
</dbReference>
<dbReference type="Pfam" id="PF02020">
    <property type="entry name" value="W2"/>
    <property type="match status" value="1"/>
</dbReference>
<dbReference type="InterPro" id="IPR051956">
    <property type="entry name" value="eIF2B_epsilon"/>
</dbReference>
<feature type="non-terminal residue" evidence="11">
    <location>
        <position position="686"/>
    </location>
</feature>
<dbReference type="SUPFAM" id="SSF53448">
    <property type="entry name" value="Nucleotide-diphospho-sugar transferases"/>
    <property type="match status" value="1"/>
</dbReference>
<dbReference type="EMBL" id="KK119632">
    <property type="protein sequence ID" value="KFM76255.1"/>
    <property type="molecule type" value="Genomic_DNA"/>
</dbReference>
<dbReference type="Proteomes" id="UP000054359">
    <property type="component" value="Unassembled WGS sequence"/>
</dbReference>
<name>A0A087UFW6_STEMI</name>
<comment type="subcellular location">
    <subcellularLocation>
        <location evidence="1">Cytoplasm</location>
        <location evidence="1">Cytosol</location>
    </subcellularLocation>
</comment>
<dbReference type="CDD" id="cd04197">
    <property type="entry name" value="eIF-2B_epsilon_N"/>
    <property type="match status" value="1"/>
</dbReference>
<dbReference type="SUPFAM" id="SSF51161">
    <property type="entry name" value="Trimeric LpxA-like enzymes"/>
    <property type="match status" value="1"/>
</dbReference>
<dbReference type="PANTHER" id="PTHR45887:SF1">
    <property type="entry name" value="TRANSLATION INITIATION FACTOR EIF-2B SUBUNIT EPSILON"/>
    <property type="match status" value="1"/>
</dbReference>
<dbReference type="InterPro" id="IPR011004">
    <property type="entry name" value="Trimer_LpxA-like_sf"/>
</dbReference>
<dbReference type="GO" id="GO:0005829">
    <property type="term" value="C:cytosol"/>
    <property type="evidence" value="ECO:0007669"/>
    <property type="project" value="UniProtKB-SubCell"/>
</dbReference>
<dbReference type="GO" id="GO:0003743">
    <property type="term" value="F:translation initiation factor activity"/>
    <property type="evidence" value="ECO:0007669"/>
    <property type="project" value="UniProtKB-KW"/>
</dbReference>
<dbReference type="AlphaFoldDB" id="A0A087UFW6"/>
<dbReference type="OMA" id="LAQSCKI"/>
<feature type="compositionally biased region" description="Acidic residues" evidence="9">
    <location>
        <begin position="513"/>
        <end position="522"/>
    </location>
</feature>
<dbReference type="GO" id="GO:0005085">
    <property type="term" value="F:guanyl-nucleotide exchange factor activity"/>
    <property type="evidence" value="ECO:0007669"/>
    <property type="project" value="InterPro"/>
</dbReference>
<comment type="subunit">
    <text evidence="8">Component of the translation initiation factor 2B (eIF2B) complex which is a heterodecamer of two sets of five different subunits: alpha, beta, gamma, delta and epsilon. Subunits alpha, beta and delta comprise a regulatory subcomplex and subunits epsilon and gamma comprise a catalytic subcomplex. Within the complex, the hexameric regulatory complex resides at the center, with the two heterodimeric catalytic subcomplexes bound on opposite sides.</text>
</comment>
<dbReference type="PROSITE" id="PS51363">
    <property type="entry name" value="W2"/>
    <property type="match status" value="1"/>
</dbReference>
<keyword evidence="12" id="KW-1185">Reference proteome</keyword>
<protein>
    <recommendedName>
        <fullName evidence="6">Translation initiation factor eIF2B subunit epsilon</fullName>
    </recommendedName>
    <alternativeName>
        <fullName evidence="7">eIF2B GDP-GTP exchange factor subunit epsilon</fullName>
    </alternativeName>
</protein>
<feature type="region of interest" description="Disordered" evidence="9">
    <location>
        <begin position="484"/>
        <end position="522"/>
    </location>
</feature>
<dbReference type="FunFam" id="3.90.550.10:FF:000066">
    <property type="entry name" value="Translation initiation factor eIF-2B subunit epsilon"/>
    <property type="match status" value="1"/>
</dbReference>
<dbReference type="InterPro" id="IPR029044">
    <property type="entry name" value="Nucleotide-diphossugar_trans"/>
</dbReference>
<sequence length="686" mass="77401">MAPVGKSVRSSAKEDLKQQEITQAVVIADNFSDKFSPLTLEKPVVFLPLVNKILLDYILQSLEECGIQETFVFCCSHNQLIRSYVSESQWSDPSSSMSVTVISSASFMSMGDIMRELDSKAFIRSDFVLLRGDVITTFALSSILEEHRKRRQEDKGCAITLVYRKAFPKHSTRCKEHDFLIAVEAVTQKIRFYQRINNKKILHVPLEVFQENDEVAIHYDLLDCHISICSPCVPPLFSDNFDYQNLDDFVKGLIVNEELLGNSMYIHIAKSGYGACVSNLYMYDAISQDILSRWTYPIVPDVTERNGEKYSYSRHNIYKGSDVEIGRNCILKQNIVIGKGTKIGDNTIITNSVIGRNCMIGENVEIKGSYLWNDVSLGNNCKLDTCLLAENVVLRKNVTVNPGCVLGSEVIIDADITLPPLTKLQASMYTDEDSFGEEEFPEEQKPVHEQTCDKHLVGEEGRGFLFAAVSDSEEEDVGDVQDIWGAPKDENLSDEDDTGETSSSAILSPGDGLSDESDGPVDDYDDDTALFYNEVLESLQRGIEEKVKSENMILEINSSKHAYNVTMKEVNTLLIKAILKIPLEIQKDLTVQQYLAKIKISLTFFQPLISNYIRSAESQLDCLSSVEEFMKNHEDLAPAAVKVIHFWYDRDILNEPVILKWFSNLTSENDRIRSQVSSFIKWLQEA</sequence>
<evidence type="ECO:0000256" key="5">
    <source>
        <dbReference type="ARBA" id="ARBA00022917"/>
    </source>
</evidence>
<dbReference type="SUPFAM" id="SSF48371">
    <property type="entry name" value="ARM repeat"/>
    <property type="match status" value="1"/>
</dbReference>
<evidence type="ECO:0000256" key="7">
    <source>
        <dbReference type="ARBA" id="ARBA00044345"/>
    </source>
</evidence>
<comment type="similarity">
    <text evidence="2">Belongs to the eIF-2B gamma/epsilon subunits family.</text>
</comment>
<evidence type="ECO:0000313" key="11">
    <source>
        <dbReference type="EMBL" id="KFM76255.1"/>
    </source>
</evidence>
<dbReference type="CDD" id="cd05787">
    <property type="entry name" value="LbH_eIF2B_epsilon"/>
    <property type="match status" value="1"/>
</dbReference>
<dbReference type="InterPro" id="IPR003307">
    <property type="entry name" value="W2_domain"/>
</dbReference>
<evidence type="ECO:0000256" key="1">
    <source>
        <dbReference type="ARBA" id="ARBA00004514"/>
    </source>
</evidence>
<keyword evidence="3" id="KW-0963">Cytoplasm</keyword>
<evidence type="ECO:0000256" key="3">
    <source>
        <dbReference type="ARBA" id="ARBA00022490"/>
    </source>
</evidence>
<dbReference type="GO" id="GO:0031369">
    <property type="term" value="F:translation initiation factor binding"/>
    <property type="evidence" value="ECO:0007669"/>
    <property type="project" value="InterPro"/>
</dbReference>
<proteinExistence type="inferred from homology"/>
<evidence type="ECO:0000256" key="4">
    <source>
        <dbReference type="ARBA" id="ARBA00022540"/>
    </source>
</evidence>
<dbReference type="OrthoDB" id="424572at2759"/>
<dbReference type="InterPro" id="IPR044123">
    <property type="entry name" value="W2_eIF2B_epsilon"/>
</dbReference>
<dbReference type="FunFam" id="1.25.40.180:FF:000022">
    <property type="entry name" value="Translation initiation factor eIF-2B epsilon subunit"/>
    <property type="match status" value="1"/>
</dbReference>
<gene>
    <name evidence="11" type="ORF">X975_20186</name>
</gene>
<dbReference type="GO" id="GO:0005851">
    <property type="term" value="C:eukaryotic translation initiation factor 2B complex"/>
    <property type="evidence" value="ECO:0007669"/>
    <property type="project" value="TreeGrafter"/>
</dbReference>
<accession>A0A087UFW6</accession>
<dbReference type="Gene3D" id="1.25.40.180">
    <property type="match status" value="1"/>
</dbReference>
<dbReference type="PANTHER" id="PTHR45887">
    <property type="entry name" value="TRANSLATION INITIATION FACTOR EIF-2B SUBUNIT EPSILON"/>
    <property type="match status" value="1"/>
</dbReference>
<dbReference type="Gene3D" id="2.160.10.10">
    <property type="entry name" value="Hexapeptide repeat proteins"/>
    <property type="match status" value="1"/>
</dbReference>
<feature type="domain" description="W2" evidence="10">
    <location>
        <begin position="525"/>
        <end position="686"/>
    </location>
</feature>